<proteinExistence type="predicted"/>
<dbReference type="AlphaFoldDB" id="A0AAV1QSW5"/>
<protein>
    <submittedName>
        <fullName evidence="1">Uncharacterized protein</fullName>
    </submittedName>
</protein>
<evidence type="ECO:0000313" key="1">
    <source>
        <dbReference type="EMBL" id="CAK7323943.1"/>
    </source>
</evidence>
<dbReference type="Proteomes" id="UP001314170">
    <property type="component" value="Unassembled WGS sequence"/>
</dbReference>
<comment type="caution">
    <text evidence="1">The sequence shown here is derived from an EMBL/GenBank/DDBJ whole genome shotgun (WGS) entry which is preliminary data.</text>
</comment>
<evidence type="ECO:0000313" key="2">
    <source>
        <dbReference type="Proteomes" id="UP001314170"/>
    </source>
</evidence>
<dbReference type="EMBL" id="CAWUPB010000209">
    <property type="protein sequence ID" value="CAK7323943.1"/>
    <property type="molecule type" value="Genomic_DNA"/>
</dbReference>
<keyword evidence="2" id="KW-1185">Reference proteome</keyword>
<sequence>MARTGQLSSPNYFVQRNLTFLLGLDLSREVEYALLKVETDTQVVGFDKKRESPAIFYACWPDTIIDSIRE</sequence>
<accession>A0AAV1QSW5</accession>
<name>A0AAV1QSW5_9ROSI</name>
<gene>
    <name evidence="1" type="ORF">DCAF_LOCUS1573</name>
</gene>
<reference evidence="1 2" key="1">
    <citation type="submission" date="2024-01" db="EMBL/GenBank/DDBJ databases">
        <authorList>
            <person name="Waweru B."/>
        </authorList>
    </citation>
    <scope>NUCLEOTIDE SEQUENCE [LARGE SCALE GENOMIC DNA]</scope>
</reference>
<organism evidence="1 2">
    <name type="scientific">Dovyalis caffra</name>
    <dbReference type="NCBI Taxonomy" id="77055"/>
    <lineage>
        <taxon>Eukaryota</taxon>
        <taxon>Viridiplantae</taxon>
        <taxon>Streptophyta</taxon>
        <taxon>Embryophyta</taxon>
        <taxon>Tracheophyta</taxon>
        <taxon>Spermatophyta</taxon>
        <taxon>Magnoliopsida</taxon>
        <taxon>eudicotyledons</taxon>
        <taxon>Gunneridae</taxon>
        <taxon>Pentapetalae</taxon>
        <taxon>rosids</taxon>
        <taxon>fabids</taxon>
        <taxon>Malpighiales</taxon>
        <taxon>Salicaceae</taxon>
        <taxon>Flacourtieae</taxon>
        <taxon>Dovyalis</taxon>
    </lineage>
</organism>